<dbReference type="GO" id="GO:0051287">
    <property type="term" value="F:NAD binding"/>
    <property type="evidence" value="ECO:0007669"/>
    <property type="project" value="InterPro"/>
</dbReference>
<dbReference type="NCBIfam" id="TIGR01850">
    <property type="entry name" value="argC"/>
    <property type="match status" value="1"/>
</dbReference>
<comment type="similarity">
    <text evidence="5">Belongs to the NAGSA dehydrogenase family. Type 1 subfamily.</text>
</comment>
<dbReference type="InterPro" id="IPR050085">
    <property type="entry name" value="AGPR"/>
</dbReference>
<proteinExistence type="inferred from homology"/>
<reference evidence="8 9" key="1">
    <citation type="submission" date="2018-06" db="EMBL/GenBank/DDBJ databases">
        <authorList>
            <consortium name="Pathogen Informatics"/>
            <person name="Doyle S."/>
        </authorList>
    </citation>
    <scope>NUCLEOTIDE SEQUENCE [LARGE SCALE GENOMIC DNA]</scope>
    <source>
        <strain evidence="8 9">NCTC12219</strain>
    </source>
</reference>
<dbReference type="CDD" id="cd17895">
    <property type="entry name" value="AGPR_1_N"/>
    <property type="match status" value="1"/>
</dbReference>
<comment type="subcellular location">
    <subcellularLocation>
        <location evidence="5">Cytoplasm</location>
    </subcellularLocation>
</comment>
<dbReference type="Gene3D" id="3.40.50.720">
    <property type="entry name" value="NAD(P)-binding Rossmann-like Domain"/>
    <property type="match status" value="1"/>
</dbReference>
<evidence type="ECO:0000256" key="4">
    <source>
        <dbReference type="ARBA" id="ARBA00023002"/>
    </source>
</evidence>
<dbReference type="CDD" id="cd23934">
    <property type="entry name" value="AGPR_1_C"/>
    <property type="match status" value="1"/>
</dbReference>
<organism evidence="8 9">
    <name type="scientific">Helicobacter cinaedi</name>
    <dbReference type="NCBI Taxonomy" id="213"/>
    <lineage>
        <taxon>Bacteria</taxon>
        <taxon>Pseudomonadati</taxon>
        <taxon>Campylobacterota</taxon>
        <taxon>Epsilonproteobacteria</taxon>
        <taxon>Campylobacterales</taxon>
        <taxon>Helicobacteraceae</taxon>
        <taxon>Helicobacter</taxon>
    </lineage>
</organism>
<dbReference type="SUPFAM" id="SSF55347">
    <property type="entry name" value="Glyceraldehyde-3-phosphate dehydrogenase-like, C-terminal domain"/>
    <property type="match status" value="1"/>
</dbReference>
<feature type="active site" evidence="5 6">
    <location>
        <position position="156"/>
    </location>
</feature>
<dbReference type="GO" id="GO:0006526">
    <property type="term" value="P:L-arginine biosynthetic process"/>
    <property type="evidence" value="ECO:0007669"/>
    <property type="project" value="UniProtKB-UniRule"/>
</dbReference>
<dbReference type="EC" id="1.2.1.38" evidence="5"/>
<accession>A0A377JUY0</accession>
<evidence type="ECO:0000256" key="1">
    <source>
        <dbReference type="ARBA" id="ARBA00022571"/>
    </source>
</evidence>
<comment type="pathway">
    <text evidence="5">Amino-acid biosynthesis; L-arginine biosynthesis; N(2)-acetyl-L-ornithine from L-glutamate: step 3/4.</text>
</comment>
<keyword evidence="4 5" id="KW-0560">Oxidoreductase</keyword>
<keyword evidence="1 5" id="KW-0055">Arginine biosynthesis</keyword>
<gene>
    <name evidence="5 8" type="primary">argC</name>
    <name evidence="8" type="ORF">NCTC12219_01500</name>
</gene>
<dbReference type="SMART" id="SM00859">
    <property type="entry name" value="Semialdhyde_dh"/>
    <property type="match status" value="1"/>
</dbReference>
<dbReference type="PANTHER" id="PTHR32338">
    <property type="entry name" value="N-ACETYL-GAMMA-GLUTAMYL-PHOSPHATE REDUCTASE, CHLOROPLASTIC-RELATED-RELATED"/>
    <property type="match status" value="1"/>
</dbReference>
<dbReference type="HAMAP" id="MF_00150">
    <property type="entry name" value="ArgC_type1"/>
    <property type="match status" value="1"/>
</dbReference>
<dbReference type="InterPro" id="IPR036291">
    <property type="entry name" value="NAD(P)-bd_dom_sf"/>
</dbReference>
<dbReference type="InterPro" id="IPR058924">
    <property type="entry name" value="AGPR_dimerisation_dom"/>
</dbReference>
<dbReference type="PROSITE" id="PS01224">
    <property type="entry name" value="ARGC"/>
    <property type="match status" value="1"/>
</dbReference>
<evidence type="ECO:0000256" key="2">
    <source>
        <dbReference type="ARBA" id="ARBA00022605"/>
    </source>
</evidence>
<dbReference type="Pfam" id="PF01118">
    <property type="entry name" value="Semialdhyde_dh"/>
    <property type="match status" value="1"/>
</dbReference>
<keyword evidence="3 5" id="KW-0521">NADP</keyword>
<dbReference type="UniPathway" id="UPA00068">
    <property type="reaction ID" value="UER00108"/>
</dbReference>
<evidence type="ECO:0000256" key="6">
    <source>
        <dbReference type="PROSITE-ProRule" id="PRU10010"/>
    </source>
</evidence>
<evidence type="ECO:0000313" key="9">
    <source>
        <dbReference type="Proteomes" id="UP000255103"/>
    </source>
</evidence>
<dbReference type="Proteomes" id="UP000255103">
    <property type="component" value="Unassembled WGS sequence"/>
</dbReference>
<dbReference type="GO" id="GO:0005737">
    <property type="term" value="C:cytoplasm"/>
    <property type="evidence" value="ECO:0007669"/>
    <property type="project" value="UniProtKB-SubCell"/>
</dbReference>
<dbReference type="SUPFAM" id="SSF51735">
    <property type="entry name" value="NAD(P)-binding Rossmann-fold domains"/>
    <property type="match status" value="1"/>
</dbReference>
<keyword evidence="5" id="KW-0963">Cytoplasm</keyword>
<name>A0A377JUY0_9HELI</name>
<dbReference type="GO" id="GO:0070401">
    <property type="term" value="F:NADP+ binding"/>
    <property type="evidence" value="ECO:0007669"/>
    <property type="project" value="InterPro"/>
</dbReference>
<dbReference type="GO" id="GO:0003942">
    <property type="term" value="F:N-acetyl-gamma-glutamyl-phosphate reductase activity"/>
    <property type="evidence" value="ECO:0007669"/>
    <property type="project" value="UniProtKB-UniRule"/>
</dbReference>
<dbReference type="EMBL" id="UGHX01000001">
    <property type="protein sequence ID" value="STP11603.1"/>
    <property type="molecule type" value="Genomic_DNA"/>
</dbReference>
<dbReference type="Gene3D" id="3.30.360.10">
    <property type="entry name" value="Dihydrodipicolinate Reductase, domain 2"/>
    <property type="match status" value="1"/>
</dbReference>
<evidence type="ECO:0000256" key="5">
    <source>
        <dbReference type="HAMAP-Rule" id="MF_00150"/>
    </source>
</evidence>
<dbReference type="Pfam" id="PF22698">
    <property type="entry name" value="Semialdhyde_dhC_1"/>
    <property type="match status" value="1"/>
</dbReference>
<evidence type="ECO:0000256" key="3">
    <source>
        <dbReference type="ARBA" id="ARBA00022857"/>
    </source>
</evidence>
<dbReference type="AlphaFoldDB" id="A0A377JUY0"/>
<keyword evidence="2 5" id="KW-0028">Amino-acid biosynthesis</keyword>
<sequence>MRQIKVGIIGISGYTGLELAKILLYHPVFKLSYIANTQGDSTLEQVHTMLDSLPLGNLPIHKANAQEALDCDVLFLALPHKSAMAMTQEIFTLSKAKNKPIKIIDLSADYRLSVENYEANYCTHTDKENLTNAIYGLVEYNRQSIQNATLVANPGCYPTATLLGLLPFVDYLQDSNPVFIDAKSGVSGAGKTLSENTHFSHINENLFAYSPLTHRHQIEIAEKCVTLGKKELDIHFVPHLSPITRGMLVSIFATLKTPLSTKEARGILDSIYRSESFVRVRETPVKMSSVIGSNFCDIFVACKNNGIFINTAIDNLLRGASSQAVVNANLMCGLDESLGIPQIPYGLF</sequence>
<evidence type="ECO:0000313" key="8">
    <source>
        <dbReference type="EMBL" id="STP11603.1"/>
    </source>
</evidence>
<dbReference type="RefSeq" id="WP_115722153.1">
    <property type="nucleotide sequence ID" value="NZ_UGHX01000001.1"/>
</dbReference>
<protein>
    <recommendedName>
        <fullName evidence="5">N-acetyl-gamma-glutamyl-phosphate reductase</fullName>
        <shortName evidence="5">AGPR</shortName>
        <ecNumber evidence="5">1.2.1.38</ecNumber>
    </recommendedName>
    <alternativeName>
        <fullName evidence="5">N-acetyl-glutamate semialdehyde dehydrogenase</fullName>
        <shortName evidence="5">NAGSA dehydrogenase</shortName>
    </alternativeName>
</protein>
<dbReference type="InterPro" id="IPR000706">
    <property type="entry name" value="AGPR_type-1"/>
</dbReference>
<feature type="domain" description="Semialdehyde dehydrogenase NAD-binding" evidence="7">
    <location>
        <begin position="5"/>
        <end position="148"/>
    </location>
</feature>
<dbReference type="InterPro" id="IPR000534">
    <property type="entry name" value="Semialdehyde_DH_NAD-bd"/>
</dbReference>
<dbReference type="PANTHER" id="PTHR32338:SF10">
    <property type="entry name" value="N-ACETYL-GAMMA-GLUTAMYL-PHOSPHATE REDUCTASE, CHLOROPLASTIC-RELATED"/>
    <property type="match status" value="1"/>
</dbReference>
<comment type="catalytic activity">
    <reaction evidence="5">
        <text>N-acetyl-L-glutamate 5-semialdehyde + phosphate + NADP(+) = N-acetyl-L-glutamyl 5-phosphate + NADPH + H(+)</text>
        <dbReference type="Rhea" id="RHEA:21588"/>
        <dbReference type="ChEBI" id="CHEBI:15378"/>
        <dbReference type="ChEBI" id="CHEBI:29123"/>
        <dbReference type="ChEBI" id="CHEBI:43474"/>
        <dbReference type="ChEBI" id="CHEBI:57783"/>
        <dbReference type="ChEBI" id="CHEBI:57936"/>
        <dbReference type="ChEBI" id="CHEBI:58349"/>
        <dbReference type="EC" id="1.2.1.38"/>
    </reaction>
</comment>
<dbReference type="InterPro" id="IPR023013">
    <property type="entry name" value="AGPR_AS"/>
</dbReference>
<evidence type="ECO:0000259" key="7">
    <source>
        <dbReference type="SMART" id="SM00859"/>
    </source>
</evidence>
<comment type="function">
    <text evidence="5">Catalyzes the NADPH-dependent reduction of N-acetyl-5-glutamyl phosphate to yield N-acetyl-L-glutamate 5-semialdehyde.</text>
</comment>